<reference evidence="7 8" key="1">
    <citation type="submission" date="2018-10" db="EMBL/GenBank/DDBJ databases">
        <authorList>
            <person name="Li J."/>
        </authorList>
    </citation>
    <scope>NUCLEOTIDE SEQUENCE [LARGE SCALE GENOMIC DNA]</scope>
    <source>
        <strain evidence="7 8">ZD1-4</strain>
    </source>
</reference>
<evidence type="ECO:0000313" key="8">
    <source>
        <dbReference type="Proteomes" id="UP000282460"/>
    </source>
</evidence>
<dbReference type="Gene3D" id="3.40.1710.10">
    <property type="entry name" value="abc type-2 transporter like domain"/>
    <property type="match status" value="1"/>
</dbReference>
<name>A0A3L7J1Y8_9MICO</name>
<protein>
    <recommendedName>
        <fullName evidence="6">ABC-2 type transporter transmembrane domain-containing protein</fullName>
    </recommendedName>
</protein>
<sequence>MSTPLARFQASRATGRVTWRSVLGILLVPLVVAGVLVWAFWNPQERLDTVDAAIVNLDEPVELDGQTVPLGRQLAAGLVGGGTETSSTTASAAETDLSDTNYNWVLTDEDDATDGLTSGRFTAVVTIPENFSAAATSFSGEAAEAETATIGVETSEKSRLVDDAISSVITSTAASLVGNQLTTSYLENIYVGFNTLGDQLGTAADGAQELATGATSLADGAAQLASGTSEFSGGVSSFSSGVTEYTRGVTQLSSGLTTLQQQTAALPGGASQIATGTAGVADGVDLLVAGMAEQNAALKLLADNCALATVPVVPPVGDAPTFCENLEALSEASNSPSAAENAALLASSARRVATGASTFSAGIPSLTSGISTIATGASTLATSGETVNSGAIELATGAANLATGATGVSEGAAGVAGGVGTLASGLGEATVAIPSYTESERETLATVVATPVVAEGGSGGLSFGTTGVPFFAALALWLGAFASFLVLRALPQRALGSTRPSALLAFKAWLPGALVGVVQGVLVAAILQPLMKLDAGDWFAFAGVAAIAAIAFASTNQALTALFGGAGRFISMIVALILIGTSIIATAPVALDTAVGLTPLQPALNGFLSVVSDGGGLAAAIAGLIFWTFGAFAATCLAVVRTRSVTARQLVPRLA</sequence>
<feature type="transmembrane region" description="Helical" evidence="5">
    <location>
        <begin position="21"/>
        <end position="41"/>
    </location>
</feature>
<dbReference type="RefSeq" id="WP_121659530.1">
    <property type="nucleotide sequence ID" value="NZ_BMEK01000002.1"/>
</dbReference>
<dbReference type="EMBL" id="RCWJ01000002">
    <property type="protein sequence ID" value="RLQ84490.1"/>
    <property type="molecule type" value="Genomic_DNA"/>
</dbReference>
<accession>A0A3L7J1Y8</accession>
<dbReference type="AlphaFoldDB" id="A0A3L7J1Y8"/>
<feature type="transmembrane region" description="Helical" evidence="5">
    <location>
        <begin position="569"/>
        <end position="591"/>
    </location>
</feature>
<evidence type="ECO:0000259" key="6">
    <source>
        <dbReference type="Pfam" id="PF12698"/>
    </source>
</evidence>
<organism evidence="7 8">
    <name type="scientific">Mycetocola zhadangensis</name>
    <dbReference type="NCBI Taxonomy" id="1164595"/>
    <lineage>
        <taxon>Bacteria</taxon>
        <taxon>Bacillati</taxon>
        <taxon>Actinomycetota</taxon>
        <taxon>Actinomycetes</taxon>
        <taxon>Micrococcales</taxon>
        <taxon>Microbacteriaceae</taxon>
        <taxon>Mycetocola</taxon>
    </lineage>
</organism>
<dbReference type="Proteomes" id="UP000282460">
    <property type="component" value="Unassembled WGS sequence"/>
</dbReference>
<dbReference type="InterPro" id="IPR023908">
    <property type="entry name" value="xxxLxxG_rpt"/>
</dbReference>
<keyword evidence="8" id="KW-1185">Reference proteome</keyword>
<evidence type="ECO:0000256" key="3">
    <source>
        <dbReference type="ARBA" id="ARBA00022989"/>
    </source>
</evidence>
<evidence type="ECO:0000256" key="5">
    <source>
        <dbReference type="SAM" id="Phobius"/>
    </source>
</evidence>
<evidence type="ECO:0000256" key="1">
    <source>
        <dbReference type="ARBA" id="ARBA00004141"/>
    </source>
</evidence>
<comment type="subcellular location">
    <subcellularLocation>
        <location evidence="1">Membrane</location>
        <topology evidence="1">Multi-pass membrane protein</topology>
    </subcellularLocation>
</comment>
<feature type="transmembrane region" description="Helical" evidence="5">
    <location>
        <begin position="617"/>
        <end position="640"/>
    </location>
</feature>
<evidence type="ECO:0000256" key="4">
    <source>
        <dbReference type="ARBA" id="ARBA00023136"/>
    </source>
</evidence>
<dbReference type="InterPro" id="IPR017500">
    <property type="entry name" value="Phage_infect_YhgE_N"/>
</dbReference>
<dbReference type="NCBIfam" id="TIGR03061">
    <property type="entry name" value="pip_yhgE_Nterm"/>
    <property type="match status" value="1"/>
</dbReference>
<feature type="transmembrane region" description="Helical" evidence="5">
    <location>
        <begin position="502"/>
        <end position="526"/>
    </location>
</feature>
<comment type="caution">
    <text evidence="7">The sequence shown here is derived from an EMBL/GenBank/DDBJ whole genome shotgun (WGS) entry which is preliminary data.</text>
</comment>
<dbReference type="InterPro" id="IPR051328">
    <property type="entry name" value="T7SS_ABC-Transporter"/>
</dbReference>
<dbReference type="PANTHER" id="PTHR43077:SF5">
    <property type="entry name" value="PHAGE INFECTION PROTEIN"/>
    <property type="match status" value="1"/>
</dbReference>
<dbReference type="PANTHER" id="PTHR43077">
    <property type="entry name" value="TRANSPORT PERMEASE YVFS-RELATED"/>
    <property type="match status" value="1"/>
</dbReference>
<dbReference type="SUPFAM" id="SSF101967">
    <property type="entry name" value="Adhesin YadA, collagen-binding domain"/>
    <property type="match status" value="1"/>
</dbReference>
<keyword evidence="2 5" id="KW-0812">Transmembrane</keyword>
<keyword evidence="4 5" id="KW-0472">Membrane</keyword>
<dbReference type="GO" id="GO:0140359">
    <property type="term" value="F:ABC-type transporter activity"/>
    <property type="evidence" value="ECO:0007669"/>
    <property type="project" value="InterPro"/>
</dbReference>
<feature type="domain" description="ABC-2 type transporter transmembrane" evidence="6">
    <location>
        <begin position="21"/>
        <end position="196"/>
    </location>
</feature>
<feature type="transmembrane region" description="Helical" evidence="5">
    <location>
        <begin position="470"/>
        <end position="490"/>
    </location>
</feature>
<dbReference type="InterPro" id="IPR013525">
    <property type="entry name" value="ABC2_TM"/>
</dbReference>
<feature type="transmembrane region" description="Helical" evidence="5">
    <location>
        <begin position="538"/>
        <end position="562"/>
    </location>
</feature>
<evidence type="ECO:0000256" key="2">
    <source>
        <dbReference type="ARBA" id="ARBA00022692"/>
    </source>
</evidence>
<proteinExistence type="predicted"/>
<keyword evidence="3 5" id="KW-1133">Transmembrane helix</keyword>
<dbReference type="Pfam" id="PF12698">
    <property type="entry name" value="ABC2_membrane_3"/>
    <property type="match status" value="1"/>
</dbReference>
<dbReference type="OrthoDB" id="9811483at2"/>
<dbReference type="InterPro" id="IPR011049">
    <property type="entry name" value="Serralysin-like_metalloprot_C"/>
</dbReference>
<dbReference type="NCBIfam" id="TIGR03057">
    <property type="entry name" value="xxxLxxG_by_4"/>
    <property type="match status" value="1"/>
</dbReference>
<dbReference type="GO" id="GO:0016020">
    <property type="term" value="C:membrane"/>
    <property type="evidence" value="ECO:0007669"/>
    <property type="project" value="UniProtKB-SubCell"/>
</dbReference>
<gene>
    <name evidence="7" type="ORF">D9V28_09915</name>
</gene>
<evidence type="ECO:0000313" key="7">
    <source>
        <dbReference type="EMBL" id="RLQ84490.1"/>
    </source>
</evidence>